<dbReference type="PANTHER" id="PTHR42776:SF13">
    <property type="entry name" value="DIPEPTIDYL-PEPTIDASE 5"/>
    <property type="match status" value="1"/>
</dbReference>
<dbReference type="InterPro" id="IPR001375">
    <property type="entry name" value="Peptidase_S9_cat"/>
</dbReference>
<dbReference type="SUPFAM" id="SSF82171">
    <property type="entry name" value="DPP6 N-terminal domain-like"/>
    <property type="match status" value="1"/>
</dbReference>
<dbReference type="PANTHER" id="PTHR42776">
    <property type="entry name" value="SERINE PEPTIDASE S9 FAMILY MEMBER"/>
    <property type="match status" value="1"/>
</dbReference>
<evidence type="ECO:0000313" key="6">
    <source>
        <dbReference type="EMBL" id="GAA4468762.1"/>
    </source>
</evidence>
<reference evidence="7" key="1">
    <citation type="journal article" date="2019" name="Int. J. Syst. Evol. Microbiol.">
        <title>The Global Catalogue of Microorganisms (GCM) 10K type strain sequencing project: providing services to taxonomists for standard genome sequencing and annotation.</title>
        <authorList>
            <consortium name="The Broad Institute Genomics Platform"/>
            <consortium name="The Broad Institute Genome Sequencing Center for Infectious Disease"/>
            <person name="Wu L."/>
            <person name="Ma J."/>
        </authorList>
    </citation>
    <scope>NUCLEOTIDE SEQUENCE [LARGE SCALE GENOMIC DNA]</scope>
    <source>
        <strain evidence="7">JCM 32105</strain>
    </source>
</reference>
<dbReference type="SUPFAM" id="SSF53474">
    <property type="entry name" value="alpha/beta-Hydrolases"/>
    <property type="match status" value="1"/>
</dbReference>
<dbReference type="Proteomes" id="UP001500067">
    <property type="component" value="Unassembled WGS sequence"/>
</dbReference>
<evidence type="ECO:0000256" key="2">
    <source>
        <dbReference type="ARBA" id="ARBA00022801"/>
    </source>
</evidence>
<protein>
    <submittedName>
        <fullName evidence="6">S9 family peptidase</fullName>
    </submittedName>
</protein>
<dbReference type="InterPro" id="IPR011042">
    <property type="entry name" value="6-blade_b-propeller_TolB-like"/>
</dbReference>
<gene>
    <name evidence="6" type="ORF">GCM10023093_27000</name>
</gene>
<feature type="chain" id="PRO_5047441115" evidence="4">
    <location>
        <begin position="19"/>
        <end position="670"/>
    </location>
</feature>
<dbReference type="Gene3D" id="3.40.50.1820">
    <property type="entry name" value="alpha/beta hydrolase"/>
    <property type="match status" value="1"/>
</dbReference>
<keyword evidence="7" id="KW-1185">Reference proteome</keyword>
<dbReference type="Pfam" id="PF00326">
    <property type="entry name" value="Peptidase_S9"/>
    <property type="match status" value="1"/>
</dbReference>
<evidence type="ECO:0000259" key="5">
    <source>
        <dbReference type="Pfam" id="PF00326"/>
    </source>
</evidence>
<evidence type="ECO:0000256" key="3">
    <source>
        <dbReference type="ARBA" id="ARBA00022825"/>
    </source>
</evidence>
<keyword evidence="3" id="KW-0645">Protease</keyword>
<proteinExistence type="predicted"/>
<organism evidence="6 7">
    <name type="scientific">Nemorincola caseinilytica</name>
    <dbReference type="NCBI Taxonomy" id="2054315"/>
    <lineage>
        <taxon>Bacteria</taxon>
        <taxon>Pseudomonadati</taxon>
        <taxon>Bacteroidota</taxon>
        <taxon>Chitinophagia</taxon>
        <taxon>Chitinophagales</taxon>
        <taxon>Chitinophagaceae</taxon>
        <taxon>Nemorincola</taxon>
    </lineage>
</organism>
<feature type="signal peptide" evidence="4">
    <location>
        <begin position="1"/>
        <end position="18"/>
    </location>
</feature>
<dbReference type="InterPro" id="IPR029058">
    <property type="entry name" value="AB_hydrolase_fold"/>
</dbReference>
<evidence type="ECO:0000256" key="1">
    <source>
        <dbReference type="ARBA" id="ARBA00022729"/>
    </source>
</evidence>
<keyword evidence="3" id="KW-0720">Serine protease</keyword>
<dbReference type="InterPro" id="IPR011659">
    <property type="entry name" value="WD40"/>
</dbReference>
<sequence>MKKTFITLSMLCAAMAQAQNRLMPETLWSLHRVGGNSMSPDGKYVYYTSKSVDWKTEKSTTHHYKLNLADDSRREVTTEGRTITQRYDKAWFAYNDNVLYESNDSGNTWKEIFNGLQGAENVWVSPNGKYVAFSKDVMIKAANGTDIYSDLPNTTAKVYTDLNYRHWDTWEDGKYSHIFFADLKAGTVKDLMEDEPYDSPQKPFGGGEDLAWAPDSKGFVYVCKKKVGKDYAISTNTDLYFYSINTGKTTNWSEGRMGYDTQPIFSPDGKRLAWLSMGRDGYEADKNDILVMDVATKKIMNATSHWDGTAEGFIWDNGGEKLYFNAPFEGTVQLFDVAVPRTDRDKPAVNNITKGKYDINGIVGLAGNGEVIVSRTDMNHAAELYAVKPKYGDMRQITHENDRMYNDILMSKTELKSIRTPDGATLRAWVIYPPDFDPNKKYPTLLYCQGGPQSPLSQFYSVRWNFQLMAAQGYIVVAPNRRGMPGWGVQWNEAISKDWGGLPMQDYLTAIDEVAKAPYVDKNRLGCVGASYGGYSVFMLAGMHNNRFKSFIAHDGLFDLKSWYGTTEELWFANWDIGGAYWKQPVPSSYEKFNPSNFVNKWNTPIMIVQGGLDYRVPIEQGLEAFQAAQLHGIKSKLLYLPNENHWVLHPQNGIAWQREFFKWLDETLK</sequence>
<comment type="caution">
    <text evidence="6">The sequence shown here is derived from an EMBL/GenBank/DDBJ whole genome shotgun (WGS) entry which is preliminary data.</text>
</comment>
<evidence type="ECO:0000313" key="7">
    <source>
        <dbReference type="Proteomes" id="UP001500067"/>
    </source>
</evidence>
<dbReference type="RefSeq" id="WP_345084135.1">
    <property type="nucleotide sequence ID" value="NZ_BAABFA010000019.1"/>
</dbReference>
<keyword evidence="2" id="KW-0378">Hydrolase</keyword>
<accession>A0ABP8NP23</accession>
<evidence type="ECO:0000256" key="4">
    <source>
        <dbReference type="SAM" id="SignalP"/>
    </source>
</evidence>
<keyword evidence="1 4" id="KW-0732">Signal</keyword>
<dbReference type="EMBL" id="BAABFA010000019">
    <property type="protein sequence ID" value="GAA4468762.1"/>
    <property type="molecule type" value="Genomic_DNA"/>
</dbReference>
<feature type="domain" description="Peptidase S9 prolyl oligopeptidase catalytic" evidence="5">
    <location>
        <begin position="461"/>
        <end position="670"/>
    </location>
</feature>
<dbReference type="Gene3D" id="2.120.10.30">
    <property type="entry name" value="TolB, C-terminal domain"/>
    <property type="match status" value="2"/>
</dbReference>
<dbReference type="Pfam" id="PF07676">
    <property type="entry name" value="PD40"/>
    <property type="match status" value="1"/>
</dbReference>
<name>A0ABP8NP23_9BACT</name>